<feature type="transmembrane region" description="Helical" evidence="9">
    <location>
        <begin position="96"/>
        <end position="120"/>
    </location>
</feature>
<keyword evidence="12" id="KW-1185">Reference proteome</keyword>
<gene>
    <name evidence="11" type="ORF">HMPREF9460_01013</name>
</gene>
<name>A0A096BBK2_FLAPL</name>
<dbReference type="PANTHER" id="PTHR35011:SF2">
    <property type="entry name" value="2,3-DIKETO-L-GULONATE TRAP TRANSPORTER SMALL PERMEASE PROTEIN YIAM"/>
    <property type="match status" value="1"/>
</dbReference>
<dbReference type="GO" id="GO:0005886">
    <property type="term" value="C:plasma membrane"/>
    <property type="evidence" value="ECO:0007669"/>
    <property type="project" value="UniProtKB-SubCell"/>
</dbReference>
<organism evidence="11 12">
    <name type="scientific">Flavonifractor plautii 1_3_50AFAA</name>
    <dbReference type="NCBI Taxonomy" id="742738"/>
    <lineage>
        <taxon>Bacteria</taxon>
        <taxon>Bacillati</taxon>
        <taxon>Bacillota</taxon>
        <taxon>Clostridia</taxon>
        <taxon>Eubacteriales</taxon>
        <taxon>Oscillospiraceae</taxon>
        <taxon>Flavonifractor</taxon>
    </lineage>
</organism>
<feature type="transmembrane region" description="Helical" evidence="9">
    <location>
        <begin position="21"/>
        <end position="47"/>
    </location>
</feature>
<evidence type="ECO:0000256" key="6">
    <source>
        <dbReference type="ARBA" id="ARBA00022989"/>
    </source>
</evidence>
<keyword evidence="3" id="KW-1003">Cell membrane</keyword>
<protein>
    <recommendedName>
        <fullName evidence="10">Tripartite ATP-independent periplasmic transporters DctQ component domain-containing protein</fullName>
    </recommendedName>
</protein>
<keyword evidence="5 9" id="KW-0812">Transmembrane</keyword>
<evidence type="ECO:0000256" key="9">
    <source>
        <dbReference type="SAM" id="Phobius"/>
    </source>
</evidence>
<keyword evidence="2" id="KW-0813">Transport</keyword>
<dbReference type="GO" id="GO:0015740">
    <property type="term" value="P:C4-dicarboxylate transport"/>
    <property type="evidence" value="ECO:0007669"/>
    <property type="project" value="TreeGrafter"/>
</dbReference>
<evidence type="ECO:0000256" key="1">
    <source>
        <dbReference type="ARBA" id="ARBA00004429"/>
    </source>
</evidence>
<dbReference type="InterPro" id="IPR055348">
    <property type="entry name" value="DctQ"/>
</dbReference>
<keyword evidence="6 9" id="KW-1133">Transmembrane helix</keyword>
<keyword evidence="4" id="KW-0997">Cell inner membrane</keyword>
<evidence type="ECO:0000313" key="12">
    <source>
        <dbReference type="Proteomes" id="UP000029585"/>
    </source>
</evidence>
<proteinExistence type="inferred from homology"/>
<feature type="transmembrane region" description="Helical" evidence="9">
    <location>
        <begin position="140"/>
        <end position="158"/>
    </location>
</feature>
<accession>A0A096BBK2</accession>
<dbReference type="Proteomes" id="UP000029585">
    <property type="component" value="Unassembled WGS sequence"/>
</dbReference>
<reference evidence="11 12" key="1">
    <citation type="submission" date="2011-08" db="EMBL/GenBank/DDBJ databases">
        <title>The Genome Sequence of Clostridium orbiscindens 1_3_50AFAA.</title>
        <authorList>
            <consortium name="The Broad Institute Genome Sequencing Platform"/>
            <person name="Earl A."/>
            <person name="Ward D."/>
            <person name="Feldgarden M."/>
            <person name="Gevers D."/>
            <person name="Daigneault M."/>
            <person name="Strauss J."/>
            <person name="Allen-Vercoe E."/>
            <person name="Young S.K."/>
            <person name="Zeng Q."/>
            <person name="Gargeya S."/>
            <person name="Fitzgerald M."/>
            <person name="Haas B."/>
            <person name="Abouelleil A."/>
            <person name="Alvarado L."/>
            <person name="Arachchi H.M."/>
            <person name="Berlin A."/>
            <person name="Brown A."/>
            <person name="Chapman S.B."/>
            <person name="Chen Z."/>
            <person name="Dunbar C."/>
            <person name="Freedman E."/>
            <person name="Gearin G."/>
            <person name="Gellesch M."/>
            <person name="Goldberg J."/>
            <person name="Griggs A."/>
            <person name="Gujja S."/>
            <person name="Heiman D."/>
            <person name="Howarth C."/>
            <person name="Larson L."/>
            <person name="Lui A."/>
            <person name="MacDonald P.J.P."/>
            <person name="Montmayeur A."/>
            <person name="Murphy C."/>
            <person name="Neiman D."/>
            <person name="Pearson M."/>
            <person name="Priest M."/>
            <person name="Roberts A."/>
            <person name="Saif S."/>
            <person name="Shea T."/>
            <person name="Shenoy N."/>
            <person name="Sisk P."/>
            <person name="Stolte C."/>
            <person name="Sykes S."/>
            <person name="Wortman J."/>
            <person name="Nusbaum C."/>
            <person name="Birren B."/>
        </authorList>
    </citation>
    <scope>NUCLEOTIDE SEQUENCE [LARGE SCALE GENOMIC DNA]</scope>
    <source>
        <strain evidence="11 12">1_3_50AFAA</strain>
    </source>
</reference>
<comment type="caution">
    <text evidence="11">The sequence shown here is derived from an EMBL/GenBank/DDBJ whole genome shotgun (WGS) entry which is preliminary data.</text>
</comment>
<dbReference type="Pfam" id="PF04290">
    <property type="entry name" value="DctQ"/>
    <property type="match status" value="1"/>
</dbReference>
<dbReference type="PATRIC" id="fig|742738.3.peg.1049"/>
<dbReference type="EMBL" id="ADLO01000041">
    <property type="protein sequence ID" value="KGF56421.1"/>
    <property type="molecule type" value="Genomic_DNA"/>
</dbReference>
<evidence type="ECO:0000256" key="2">
    <source>
        <dbReference type="ARBA" id="ARBA00022448"/>
    </source>
</evidence>
<dbReference type="AlphaFoldDB" id="A0A096BBK2"/>
<dbReference type="PANTHER" id="PTHR35011">
    <property type="entry name" value="2,3-DIKETO-L-GULONATE TRAP TRANSPORTER SMALL PERMEASE PROTEIN YIAM"/>
    <property type="match status" value="1"/>
</dbReference>
<dbReference type="HOGENOM" id="CLU_086356_9_0_9"/>
<comment type="subcellular location">
    <subcellularLocation>
        <location evidence="1">Cell inner membrane</location>
        <topology evidence="1">Multi-pass membrane protein</topology>
    </subcellularLocation>
</comment>
<comment type="similarity">
    <text evidence="8">Belongs to the TRAP transporter small permease family.</text>
</comment>
<evidence type="ECO:0000256" key="5">
    <source>
        <dbReference type="ARBA" id="ARBA00022692"/>
    </source>
</evidence>
<evidence type="ECO:0000256" key="7">
    <source>
        <dbReference type="ARBA" id="ARBA00023136"/>
    </source>
</evidence>
<evidence type="ECO:0000259" key="10">
    <source>
        <dbReference type="Pfam" id="PF04290"/>
    </source>
</evidence>
<evidence type="ECO:0000256" key="4">
    <source>
        <dbReference type="ARBA" id="ARBA00022519"/>
    </source>
</evidence>
<dbReference type="eggNOG" id="COG3090">
    <property type="taxonomic scope" value="Bacteria"/>
</dbReference>
<sequence length="183" mass="20352">MYFSDTSNLSMNSAKSRFFSILNHIEEVIIVSMFALMVIIIFVQVIMRKAGNSLSWSEELGKFLFVWISWMGISLGQREGEHIKITMLTDRLPFRLAQIVNIISDIVVIIICAVIFYYGVELVVAQGNVPYAGIKISTSWGYLAVVLGCGLMILRTLVSIKRSALTLINGKLPADTKAREGGD</sequence>
<evidence type="ECO:0000256" key="8">
    <source>
        <dbReference type="ARBA" id="ARBA00038436"/>
    </source>
</evidence>
<keyword evidence="7 9" id="KW-0472">Membrane</keyword>
<evidence type="ECO:0000313" key="11">
    <source>
        <dbReference type="EMBL" id="KGF56421.1"/>
    </source>
</evidence>
<dbReference type="InterPro" id="IPR007387">
    <property type="entry name" value="TRAP_DctQ"/>
</dbReference>
<evidence type="ECO:0000256" key="3">
    <source>
        <dbReference type="ARBA" id="ARBA00022475"/>
    </source>
</evidence>
<feature type="domain" description="Tripartite ATP-independent periplasmic transporters DctQ component" evidence="10">
    <location>
        <begin position="37"/>
        <end position="163"/>
    </location>
</feature>
<dbReference type="GO" id="GO:0022857">
    <property type="term" value="F:transmembrane transporter activity"/>
    <property type="evidence" value="ECO:0007669"/>
    <property type="project" value="TreeGrafter"/>
</dbReference>